<dbReference type="EMBL" id="NHTK01000902">
    <property type="protein sequence ID" value="PPR04715.1"/>
    <property type="molecule type" value="Genomic_DNA"/>
</dbReference>
<dbReference type="InParanoid" id="A0A409YNV4"/>
<comment type="caution">
    <text evidence="1">The sequence shown here is derived from an EMBL/GenBank/DDBJ whole genome shotgun (WGS) entry which is preliminary data.</text>
</comment>
<accession>A0A409YNV4</accession>
<evidence type="ECO:0000313" key="2">
    <source>
        <dbReference type="Proteomes" id="UP000284842"/>
    </source>
</evidence>
<evidence type="ECO:0000313" key="1">
    <source>
        <dbReference type="EMBL" id="PPR04715.1"/>
    </source>
</evidence>
<keyword evidence="2" id="KW-1185">Reference proteome</keyword>
<name>A0A409YNV4_9AGAR</name>
<protein>
    <submittedName>
        <fullName evidence="1">Uncharacterized protein</fullName>
    </submittedName>
</protein>
<reference evidence="1 2" key="1">
    <citation type="journal article" date="2018" name="Evol. Lett.">
        <title>Horizontal gene cluster transfer increased hallucinogenic mushroom diversity.</title>
        <authorList>
            <person name="Reynolds H.T."/>
            <person name="Vijayakumar V."/>
            <person name="Gluck-Thaler E."/>
            <person name="Korotkin H.B."/>
            <person name="Matheny P.B."/>
            <person name="Slot J.C."/>
        </authorList>
    </citation>
    <scope>NUCLEOTIDE SEQUENCE [LARGE SCALE GENOMIC DNA]</scope>
    <source>
        <strain evidence="1 2">2629</strain>
    </source>
</reference>
<sequence>MPVTFNISSTIEPRAKAPNKRLKSHAQILDMVWGAPVETEPTGCKRSCCKGKKRIKLVYLSNKHQSFSVLSSRERPSMKLSIAAILSTLWLSVYALPAPEGNALAMRSPKPPIKVSEFSGREIFDTA</sequence>
<gene>
    <name evidence="1" type="ORF">CVT24_011837</name>
</gene>
<dbReference type="AlphaFoldDB" id="A0A409YNV4"/>
<proteinExistence type="predicted"/>
<organism evidence="1 2">
    <name type="scientific">Panaeolus cyanescens</name>
    <dbReference type="NCBI Taxonomy" id="181874"/>
    <lineage>
        <taxon>Eukaryota</taxon>
        <taxon>Fungi</taxon>
        <taxon>Dikarya</taxon>
        <taxon>Basidiomycota</taxon>
        <taxon>Agaricomycotina</taxon>
        <taxon>Agaricomycetes</taxon>
        <taxon>Agaricomycetidae</taxon>
        <taxon>Agaricales</taxon>
        <taxon>Agaricineae</taxon>
        <taxon>Galeropsidaceae</taxon>
        <taxon>Panaeolus</taxon>
    </lineage>
</organism>
<dbReference type="Proteomes" id="UP000284842">
    <property type="component" value="Unassembled WGS sequence"/>
</dbReference>